<organism evidence="3 4">
    <name type="scientific">Candidatus Magasanikbacteria bacterium CG10_big_fil_rev_8_21_14_0_10_43_6</name>
    <dbReference type="NCBI Taxonomy" id="1974650"/>
    <lineage>
        <taxon>Bacteria</taxon>
        <taxon>Candidatus Magasanikiibacteriota</taxon>
    </lineage>
</organism>
<dbReference type="EMBL" id="PFBZ01000041">
    <property type="protein sequence ID" value="PIT86827.1"/>
    <property type="molecule type" value="Genomic_DNA"/>
</dbReference>
<feature type="transmembrane region" description="Helical" evidence="2">
    <location>
        <begin position="94"/>
        <end position="113"/>
    </location>
</feature>
<keyword evidence="2" id="KW-0812">Transmembrane</keyword>
<evidence type="ECO:0000256" key="2">
    <source>
        <dbReference type="SAM" id="Phobius"/>
    </source>
</evidence>
<gene>
    <name evidence="3" type="ORF">COU33_01015</name>
</gene>
<dbReference type="Proteomes" id="UP000229362">
    <property type="component" value="Unassembled WGS sequence"/>
</dbReference>
<keyword evidence="2" id="KW-1133">Transmembrane helix</keyword>
<protein>
    <submittedName>
        <fullName evidence="3">Uncharacterized protein</fullName>
    </submittedName>
</protein>
<feature type="non-terminal residue" evidence="3">
    <location>
        <position position="294"/>
    </location>
</feature>
<keyword evidence="2" id="KW-0472">Membrane</keyword>
<feature type="compositionally biased region" description="Basic and acidic residues" evidence="1">
    <location>
        <begin position="40"/>
        <end position="61"/>
    </location>
</feature>
<proteinExistence type="predicted"/>
<comment type="caution">
    <text evidence="3">The sequence shown here is derived from an EMBL/GenBank/DDBJ whole genome shotgun (WGS) entry which is preliminary data.</text>
</comment>
<evidence type="ECO:0000313" key="4">
    <source>
        <dbReference type="Proteomes" id="UP000229362"/>
    </source>
</evidence>
<name>A0A2M6W1Z8_9BACT</name>
<reference evidence="4" key="1">
    <citation type="submission" date="2017-09" db="EMBL/GenBank/DDBJ databases">
        <title>Depth-based differentiation of microbial function through sediment-hosted aquifers and enrichment of novel symbionts in the deep terrestrial subsurface.</title>
        <authorList>
            <person name="Probst A.J."/>
            <person name="Ladd B."/>
            <person name="Jarett J.K."/>
            <person name="Geller-Mcgrath D.E."/>
            <person name="Sieber C.M.K."/>
            <person name="Emerson J.B."/>
            <person name="Anantharaman K."/>
            <person name="Thomas B.C."/>
            <person name="Malmstrom R."/>
            <person name="Stieglmeier M."/>
            <person name="Klingl A."/>
            <person name="Woyke T."/>
            <person name="Ryan C.M."/>
            <person name="Banfield J.F."/>
        </authorList>
    </citation>
    <scope>NUCLEOTIDE SEQUENCE [LARGE SCALE GENOMIC DNA]</scope>
</reference>
<sequence length="294" mass="32610">MFGKKENKAMVEEKKSTDTLSVHIIPDAFYAGKDPEIYHEKKEGESKKIKEKVLPEKKEPPKPVVRPTVQTGQITKPKTPLKKQKKAGLISKKIVGIGIFFLIVIGGISWYYLRDSAPTVVPPVPVPVSLPPKEITPPVVAPVTPSSTTQEDVTAPTSTPIQVLLFPNNIFLTSDDVDSDELTDGEEEIFQTDSGAWDTDLDGYYDGQEVANLYNPTGTAPEKIIDSGLVREYVNPTWQYRVYYPATWKVDAVDSDANQVLVSTITGEYIEIYALEKSAVETFISWFAKRATGQ</sequence>
<feature type="region of interest" description="Disordered" evidence="1">
    <location>
        <begin position="40"/>
        <end position="80"/>
    </location>
</feature>
<evidence type="ECO:0000256" key="1">
    <source>
        <dbReference type="SAM" id="MobiDB-lite"/>
    </source>
</evidence>
<dbReference type="AlphaFoldDB" id="A0A2M6W1Z8"/>
<evidence type="ECO:0000313" key="3">
    <source>
        <dbReference type="EMBL" id="PIT86827.1"/>
    </source>
</evidence>
<accession>A0A2M6W1Z8</accession>